<gene>
    <name evidence="1" type="ORF">BRM3_07915</name>
</gene>
<proteinExistence type="predicted"/>
<name>A0ABY6FXC1_9MICO</name>
<dbReference type="RefSeq" id="WP_263592791.1">
    <property type="nucleotide sequence ID" value="NZ_CP107020.1"/>
</dbReference>
<evidence type="ECO:0000313" key="2">
    <source>
        <dbReference type="Proteomes" id="UP001164305"/>
    </source>
</evidence>
<sequence>MTDEPDRPLPAHGALDRPDFPFSRVASLLGLDPAGAEVALRDAERSREAVRDASRAYLAADDDRRAGRTPSSPIAAHPDFPTGVGMSLIGAGVLWGETAYVPAIALRAAKDRFLDGDDELAASFVALVQQTALPGRDDAEAWGAESLLVSLLQRSGSASDADALARDLAAHAVPIDLWRDDDPVLPDDSLAWHGGALVEGMGPRRDERSLSVEGVEDYLQRLMTEMLRDAEAEDDGGGPGEAAGS</sequence>
<dbReference type="EMBL" id="CP107020">
    <property type="protein sequence ID" value="UYG15577.1"/>
    <property type="molecule type" value="Genomic_DNA"/>
</dbReference>
<organism evidence="1 2">
    <name type="scientific">Brachybacterium huguangmaarense</name>
    <dbReference type="NCBI Taxonomy" id="1652028"/>
    <lineage>
        <taxon>Bacteria</taxon>
        <taxon>Bacillati</taxon>
        <taxon>Actinomycetota</taxon>
        <taxon>Actinomycetes</taxon>
        <taxon>Micrococcales</taxon>
        <taxon>Dermabacteraceae</taxon>
        <taxon>Brachybacterium</taxon>
    </lineage>
</organism>
<accession>A0ABY6FXC1</accession>
<protein>
    <submittedName>
        <fullName evidence="1">Uncharacterized protein</fullName>
    </submittedName>
</protein>
<reference evidence="1" key="1">
    <citation type="submission" date="2022-10" db="EMBL/GenBank/DDBJ databases">
        <title>Whole-Genome Sequencing of Brachybacterium huguangmaarense BRM-3, Isolated from Betula schmidtii.</title>
        <authorList>
            <person name="Haam D."/>
        </authorList>
    </citation>
    <scope>NUCLEOTIDE SEQUENCE</scope>
    <source>
        <strain evidence="1">BRM-3</strain>
    </source>
</reference>
<evidence type="ECO:0000313" key="1">
    <source>
        <dbReference type="EMBL" id="UYG15577.1"/>
    </source>
</evidence>
<keyword evidence="2" id="KW-1185">Reference proteome</keyword>
<dbReference type="Proteomes" id="UP001164305">
    <property type="component" value="Chromosome"/>
</dbReference>